<evidence type="ECO:0000256" key="2">
    <source>
        <dbReference type="SAM" id="Phobius"/>
    </source>
</evidence>
<evidence type="ECO:0000256" key="1">
    <source>
        <dbReference type="SAM" id="MobiDB-lite"/>
    </source>
</evidence>
<dbReference type="InterPro" id="IPR054363">
    <property type="entry name" value="GH95_cat"/>
</dbReference>
<feature type="domain" description="Alpha fucosidase A-like C-terminal" evidence="4">
    <location>
        <begin position="661"/>
        <end position="756"/>
    </location>
</feature>
<reference evidence="7" key="1">
    <citation type="submission" date="2017-03" db="EMBL/GenBank/DDBJ databases">
        <authorList>
            <person name="Lund M.B."/>
        </authorList>
    </citation>
    <scope>NUCLEOTIDE SEQUENCE [LARGE SCALE GENOMIC DNA]</scope>
</reference>
<keyword evidence="2" id="KW-0812">Transmembrane</keyword>
<dbReference type="Pfam" id="PF21307">
    <property type="entry name" value="Glyco_hydro_95_C"/>
    <property type="match status" value="1"/>
</dbReference>
<keyword evidence="2" id="KW-0472">Membrane</keyword>
<feature type="region of interest" description="Disordered" evidence="1">
    <location>
        <begin position="790"/>
        <end position="870"/>
    </location>
</feature>
<feature type="transmembrane region" description="Helical" evidence="2">
    <location>
        <begin position="877"/>
        <end position="896"/>
    </location>
</feature>
<keyword evidence="3" id="KW-0732">Signal</keyword>
<dbReference type="Gene3D" id="2.60.40.1180">
    <property type="entry name" value="Golgi alpha-mannosidase II"/>
    <property type="match status" value="1"/>
</dbReference>
<dbReference type="Proteomes" id="UP000219994">
    <property type="component" value="Unassembled WGS sequence"/>
</dbReference>
<evidence type="ECO:0000259" key="5">
    <source>
        <dbReference type="Pfam" id="PF22124"/>
    </source>
</evidence>
<sequence>MAVVSAITAVSLGAVTVPAIADAASDWTELKERLHTLSPTWSDPALRGAITTGMPSTALLGNGDTGVTSNGVSGRKDFIISKGDFWNGNRGTSIVGLGGVTIGDSNSAGESGFSETQNIAEGRIDTNGLLSGTKVTMQTWVAASSNQVVSKITSDSSTDASITLQTWVGAGRARGDFSSTAGVTDGTLWATRATAPGSNWVSRAALATRVVGATLSATTSNASSAQGTFTLPAHGTVYVVTGVGGGGQDPALDTVKSAATTLVNNKTAADIDALDTARAAWWQDYWSKSSVTLNDPLLEKYYYNAQYFIGASSRPGKVAPGLYGIWITTDAPGWHGDMHLNYNFAANFYGTYSSNRLEQALPAFDIVSAYLPEAQRRSKAELRRVNNDYVLKQRTDLADGIADGVLFPVGIGPWGSTTDDVYLGQTINSLYLASQYVEYWNYSADPVFLKNTAYPYLTKVAAFFTSWMQYNATTQKYELYSGPHEGTWARNPSGDVALLRSVLEVLTNTGTAMGESPATVAGWHDVLGKLAEPATGTYNSKTVYLLADSGTVSDRREIRPGDNTVNLEFIHPGDYLNIRSSAASKQIAWDTIDVMNSWAQNNSFSKVYTAAARTGYNPTTILTKLRDLLTTSLDSNARVDDGIHGLEKVGATEAINSMLLQSDGDVITVFPNWPSDKDAAFKTLRAEGGFLVSASKSGSTISSVEIQSTVGGTVNLALPWTDGVVTVTKGNGSAVVAMTSDSVLSFATDAGQTYTVSHSTATPTPTAVALTPAPSPMPVPTPMFAQLLPPVPSPVPAPSPAPTPTSTPVLDPELMVVPSPGSVATPTPDPAPTLSGTGIGVSPPPAPSSVTAPPGNPADPAGSPNAPLAHTGYDGTGATVIALLLLLLGTGVFVLVRRRAIGDTDTSNQP</sequence>
<proteinExistence type="predicted"/>
<feature type="compositionally biased region" description="Pro residues" evidence="1">
    <location>
        <begin position="790"/>
        <end position="805"/>
    </location>
</feature>
<dbReference type="SUPFAM" id="SSF48208">
    <property type="entry name" value="Six-hairpin glycosidases"/>
    <property type="match status" value="1"/>
</dbReference>
<evidence type="ECO:0000256" key="3">
    <source>
        <dbReference type="SAM" id="SignalP"/>
    </source>
</evidence>
<gene>
    <name evidence="6" type="ORF">B5766_11910</name>
</gene>
<dbReference type="AlphaFoldDB" id="A0A2A6FN79"/>
<evidence type="ECO:0000313" key="6">
    <source>
        <dbReference type="EMBL" id="PDQ34342.1"/>
    </source>
</evidence>
<dbReference type="GO" id="GO:0005975">
    <property type="term" value="P:carbohydrate metabolic process"/>
    <property type="evidence" value="ECO:0007669"/>
    <property type="project" value="InterPro"/>
</dbReference>
<dbReference type="InterPro" id="IPR013780">
    <property type="entry name" value="Glyco_hydro_b"/>
</dbReference>
<evidence type="ECO:0008006" key="8">
    <source>
        <dbReference type="Google" id="ProtNLM"/>
    </source>
</evidence>
<feature type="domain" description="Glycosyl hydrolase family 95 catalytic" evidence="5">
    <location>
        <begin position="292"/>
        <end position="537"/>
    </location>
</feature>
<keyword evidence="2" id="KW-1133">Transmembrane helix</keyword>
<feature type="signal peptide" evidence="3">
    <location>
        <begin position="1"/>
        <end position="23"/>
    </location>
</feature>
<dbReference type="InterPro" id="IPR012341">
    <property type="entry name" value="6hp_glycosidase-like_sf"/>
</dbReference>
<protein>
    <recommendedName>
        <fullName evidence="8">Gram-positive cocci surface proteins LPxTG domain-containing protein</fullName>
    </recommendedName>
</protein>
<dbReference type="PANTHER" id="PTHR31084">
    <property type="entry name" value="ALPHA-L-FUCOSIDASE 2"/>
    <property type="match status" value="1"/>
</dbReference>
<feature type="chain" id="PRO_5012789017" description="Gram-positive cocci surface proteins LPxTG domain-containing protein" evidence="3">
    <location>
        <begin position="24"/>
        <end position="910"/>
    </location>
</feature>
<name>A0A2A6FN79_9MICO</name>
<comment type="caution">
    <text evidence="6">The sequence shown here is derived from an EMBL/GenBank/DDBJ whole genome shotgun (WGS) entry which is preliminary data.</text>
</comment>
<dbReference type="Pfam" id="PF22124">
    <property type="entry name" value="Glyco_hydro_95_cat"/>
    <property type="match status" value="1"/>
</dbReference>
<dbReference type="Gene3D" id="1.50.10.10">
    <property type="match status" value="1"/>
</dbReference>
<dbReference type="PANTHER" id="PTHR31084:SF0">
    <property type="entry name" value="ALPHA-L-FUCOSIDASE 2"/>
    <property type="match status" value="1"/>
</dbReference>
<accession>A0A2A6FN79</accession>
<evidence type="ECO:0000313" key="7">
    <source>
        <dbReference type="Proteomes" id="UP000219994"/>
    </source>
</evidence>
<organism evidence="6 7">
    <name type="scientific">Candidatus Lumbricidiphila eiseniae</name>
    <dbReference type="NCBI Taxonomy" id="1969409"/>
    <lineage>
        <taxon>Bacteria</taxon>
        <taxon>Bacillati</taxon>
        <taxon>Actinomycetota</taxon>
        <taxon>Actinomycetes</taxon>
        <taxon>Micrococcales</taxon>
        <taxon>Microbacteriaceae</taxon>
        <taxon>Candidatus Lumbricidiphila</taxon>
    </lineage>
</organism>
<dbReference type="InterPro" id="IPR008928">
    <property type="entry name" value="6-hairpin_glycosidase_sf"/>
</dbReference>
<evidence type="ECO:0000259" key="4">
    <source>
        <dbReference type="Pfam" id="PF21307"/>
    </source>
</evidence>
<dbReference type="GO" id="GO:0004560">
    <property type="term" value="F:alpha-L-fucosidase activity"/>
    <property type="evidence" value="ECO:0007669"/>
    <property type="project" value="TreeGrafter"/>
</dbReference>
<dbReference type="EMBL" id="NAEP01000056">
    <property type="protein sequence ID" value="PDQ34342.1"/>
    <property type="molecule type" value="Genomic_DNA"/>
</dbReference>
<dbReference type="InterPro" id="IPR049053">
    <property type="entry name" value="AFCA-like_C"/>
</dbReference>